<dbReference type="Gene3D" id="3.40.50.1390">
    <property type="entry name" value="Resolvase, N-terminal catalytic domain"/>
    <property type="match status" value="1"/>
</dbReference>
<dbReference type="RefSeq" id="WP_212933919.1">
    <property type="nucleotide sequence ID" value="NZ_BORC01000004.1"/>
</dbReference>
<dbReference type="Gene3D" id="3.90.1750.20">
    <property type="entry name" value="Putative Large Serine Recombinase, Chain B, Domain 2"/>
    <property type="match status" value="1"/>
</dbReference>
<dbReference type="PANTHER" id="PTHR30461">
    <property type="entry name" value="DNA-INVERTASE FROM LAMBDOID PROPHAGE"/>
    <property type="match status" value="1"/>
</dbReference>
<dbReference type="InterPro" id="IPR050639">
    <property type="entry name" value="SSR_resolvase"/>
</dbReference>
<comment type="caution">
    <text evidence="4">The sequence shown here is derived from an EMBL/GenBank/DDBJ whole genome shotgun (WGS) entry which is preliminary data.</text>
</comment>
<evidence type="ECO:0000313" key="5">
    <source>
        <dbReference type="Proteomes" id="UP000682111"/>
    </source>
</evidence>
<evidence type="ECO:0000256" key="1">
    <source>
        <dbReference type="SAM" id="Coils"/>
    </source>
</evidence>
<evidence type="ECO:0000313" key="4">
    <source>
        <dbReference type="EMBL" id="GIN62736.1"/>
    </source>
</evidence>
<accession>A0A920BUM2</accession>
<name>A0A920BUM2_9BACI</name>
<reference evidence="4" key="1">
    <citation type="submission" date="2021-03" db="EMBL/GenBank/DDBJ databases">
        <title>Antimicrobial resistance genes in bacteria isolated from Japanese honey, and their potential for conferring macrolide and lincosamide resistance in the American foulbrood pathogen Paenibacillus larvae.</title>
        <authorList>
            <person name="Okamoto M."/>
            <person name="Kumagai M."/>
            <person name="Kanamori H."/>
            <person name="Takamatsu D."/>
        </authorList>
    </citation>
    <scope>NUCLEOTIDE SEQUENCE</scope>
    <source>
        <strain evidence="4">J27TS8</strain>
    </source>
</reference>
<feature type="coiled-coil region" evidence="1">
    <location>
        <begin position="378"/>
        <end position="447"/>
    </location>
</feature>
<dbReference type="PROSITE" id="PS51736">
    <property type="entry name" value="RECOMBINASES_3"/>
    <property type="match status" value="1"/>
</dbReference>
<dbReference type="PROSITE" id="PS51737">
    <property type="entry name" value="RECOMBINASE_DNA_BIND"/>
    <property type="match status" value="1"/>
</dbReference>
<dbReference type="InterPro" id="IPR011109">
    <property type="entry name" value="DNA_bind_recombinase_dom"/>
</dbReference>
<keyword evidence="5" id="KW-1185">Reference proteome</keyword>
<dbReference type="Proteomes" id="UP000682111">
    <property type="component" value="Unassembled WGS sequence"/>
</dbReference>
<dbReference type="CDD" id="cd00338">
    <property type="entry name" value="Ser_Recombinase"/>
    <property type="match status" value="1"/>
</dbReference>
<dbReference type="InterPro" id="IPR006119">
    <property type="entry name" value="Resolv_N"/>
</dbReference>
<keyword evidence="1" id="KW-0175">Coiled coil</keyword>
<feature type="domain" description="Resolvase/invertase-type recombinase catalytic" evidence="2">
    <location>
        <begin position="2"/>
        <end position="159"/>
    </location>
</feature>
<dbReference type="SMART" id="SM00857">
    <property type="entry name" value="Resolvase"/>
    <property type="match status" value="1"/>
</dbReference>
<dbReference type="AlphaFoldDB" id="A0A920BUM2"/>
<dbReference type="InterPro" id="IPR036162">
    <property type="entry name" value="Resolvase-like_N_sf"/>
</dbReference>
<sequence length="507" mass="59005">MDGYIYLRKSRKDLEEEKKQAELGNNYNTLDRHRSQLLELAKIKGVHIKGIYEEVVSGEYISERPEMQRMLREVDLGLVDAVLCMDLDRLGRGDMVDQGTIYRVFKNSETVILTPSEIIDPQDENQELTFSIKSLIAREELKTIVKRMQRGRHQSAKEGKSISRKPPYGYLRDENLKLSPDPDCSWVVEMIFKKAANGSGRRAIAEELDRLNIKPPESEHWEGSSIASIIRNEVYLGKIIWGKVKYTKINGKYKKTKMAPEHWHVKENAHEAIVSKELFDLANEKMRARWRPHVRDGKTLSNPLAGLLYCEVCGKAMVMQPRKDRPDSALRCFNHTCKGVQKGCNFSLVEQRILMSLEKHIEQFELPDTAKKKSDSLIKAKEKALSELIKEKEEINKQKNNIHDLLEKGVYDIETFLQRQQVIKEKLNNLENKIVEAEEEINLEKKRIQVNNEYIPRVKNVLEAYYSTDDIEKKNRLLKSVIEKASYLRKKEWSKPDEFEIILHTKI</sequence>
<dbReference type="SUPFAM" id="SSF53041">
    <property type="entry name" value="Resolvase-like"/>
    <property type="match status" value="1"/>
</dbReference>
<dbReference type="GO" id="GO:0003677">
    <property type="term" value="F:DNA binding"/>
    <property type="evidence" value="ECO:0007669"/>
    <property type="project" value="InterPro"/>
</dbReference>
<organism evidence="4 5">
    <name type="scientific">Robertmurraya siralis</name>
    <dbReference type="NCBI Taxonomy" id="77777"/>
    <lineage>
        <taxon>Bacteria</taxon>
        <taxon>Bacillati</taxon>
        <taxon>Bacillota</taxon>
        <taxon>Bacilli</taxon>
        <taxon>Bacillales</taxon>
        <taxon>Bacillaceae</taxon>
        <taxon>Robertmurraya</taxon>
    </lineage>
</organism>
<dbReference type="Pfam" id="PF00239">
    <property type="entry name" value="Resolvase"/>
    <property type="match status" value="1"/>
</dbReference>
<dbReference type="GO" id="GO:0000150">
    <property type="term" value="F:DNA strand exchange activity"/>
    <property type="evidence" value="ECO:0007669"/>
    <property type="project" value="InterPro"/>
</dbReference>
<dbReference type="EMBL" id="BORC01000004">
    <property type="protein sequence ID" value="GIN62736.1"/>
    <property type="molecule type" value="Genomic_DNA"/>
</dbReference>
<proteinExistence type="predicted"/>
<evidence type="ECO:0000259" key="2">
    <source>
        <dbReference type="PROSITE" id="PS51736"/>
    </source>
</evidence>
<dbReference type="InterPro" id="IPR038109">
    <property type="entry name" value="DNA_bind_recomb_sf"/>
</dbReference>
<dbReference type="Pfam" id="PF07508">
    <property type="entry name" value="Recombinase"/>
    <property type="match status" value="1"/>
</dbReference>
<evidence type="ECO:0000259" key="3">
    <source>
        <dbReference type="PROSITE" id="PS51737"/>
    </source>
</evidence>
<gene>
    <name evidence="4" type="ORF">J27TS8_27290</name>
</gene>
<dbReference type="PANTHER" id="PTHR30461:SF23">
    <property type="entry name" value="DNA RECOMBINASE-RELATED"/>
    <property type="match status" value="1"/>
</dbReference>
<feature type="domain" description="Recombinase" evidence="3">
    <location>
        <begin position="167"/>
        <end position="292"/>
    </location>
</feature>
<protein>
    <submittedName>
        <fullName evidence="4">Serine recombinase</fullName>
    </submittedName>
</protein>